<dbReference type="RefSeq" id="WP_090070178.1">
    <property type="nucleotide sequence ID" value="NZ_FOFT01000014.1"/>
</dbReference>
<organism evidence="1 2">
    <name type="scientific">Lentzea flaviverrucosa</name>
    <dbReference type="NCBI Taxonomy" id="200379"/>
    <lineage>
        <taxon>Bacteria</taxon>
        <taxon>Bacillati</taxon>
        <taxon>Actinomycetota</taxon>
        <taxon>Actinomycetes</taxon>
        <taxon>Pseudonocardiales</taxon>
        <taxon>Pseudonocardiaceae</taxon>
        <taxon>Lentzea</taxon>
    </lineage>
</organism>
<keyword evidence="2" id="KW-1185">Reference proteome</keyword>
<proteinExistence type="predicted"/>
<dbReference type="Proteomes" id="UP000199028">
    <property type="component" value="Unassembled WGS sequence"/>
</dbReference>
<dbReference type="EMBL" id="FOFT01000014">
    <property type="protein sequence ID" value="SES43212.1"/>
    <property type="molecule type" value="Genomic_DNA"/>
</dbReference>
<reference evidence="2" key="1">
    <citation type="submission" date="2016-10" db="EMBL/GenBank/DDBJ databases">
        <authorList>
            <person name="Varghese N."/>
            <person name="Submissions S."/>
        </authorList>
    </citation>
    <scope>NUCLEOTIDE SEQUENCE [LARGE SCALE GENOMIC DNA]</scope>
    <source>
        <strain evidence="2">CGMCC 4.578</strain>
    </source>
</reference>
<evidence type="ECO:0000313" key="2">
    <source>
        <dbReference type="Proteomes" id="UP000199028"/>
    </source>
</evidence>
<dbReference type="AlphaFoldDB" id="A0A1H9XAR7"/>
<protein>
    <submittedName>
        <fullName evidence="1">Uncharacterized protein</fullName>
    </submittedName>
</protein>
<dbReference type="OrthoDB" id="3700147at2"/>
<sequence length="162" mass="18006">MEESVFVAVSMGDGLLVRAPDAFVASALPVLAELLDLLEDGVVPRERKKRFWRAPTAELLMRQMFPDASGSSAEANAFWERHRDVLTDPEPAWRVRKRCAEPTPWLLGFDEVDDWLITFAQLRGLHLTWTRATTISATAYSGVQQALVTALEPRAATGWPAG</sequence>
<gene>
    <name evidence="1" type="ORF">SAMN05216195_11458</name>
</gene>
<accession>A0A1H9XAR7</accession>
<name>A0A1H9XAR7_9PSEU</name>
<evidence type="ECO:0000313" key="1">
    <source>
        <dbReference type="EMBL" id="SES43212.1"/>
    </source>
</evidence>